<dbReference type="AlphaFoldDB" id="W4QTE5"/>
<gene>
    <name evidence="4" type="ORF">JCM9157_2478</name>
</gene>
<dbReference type="InterPro" id="IPR050748">
    <property type="entry name" value="Glycosyltrans_8_dom-fam"/>
</dbReference>
<keyword evidence="1" id="KW-0328">Glycosyltransferase</keyword>
<sequence>MDTIHIVTAADNNYVDPLGVTFISLLENKHSENPLRFYIIDGGISDEKKEVFHRIKDKYNVDVIFLTIDKMMFEGFHVSGHINETSYYRILIPHFLDKDVEKVIYLDSDLLIKQDITKLWNKNIKNVYLRAVEDVGVIASQTSDVPIPKPYSYLNAGVLLINLKKWRKKKISDRLVQFIRENPTMLRYHDQDALNALLYDKWHKLNPKWNVQKVFYYFQGEEYVKVRENPAIVHFTEPVKPWHSDYSIVELKEEYEFYLQKFFDFED</sequence>
<evidence type="ECO:0000256" key="1">
    <source>
        <dbReference type="ARBA" id="ARBA00022676"/>
    </source>
</evidence>
<reference evidence="4 5" key="1">
    <citation type="journal article" date="2014" name="Genome Announc.">
        <title>Draft Genome Sequences of Three Alkaliphilic Bacillus Strains, Bacillus wakoensis JCM 9140T, Bacillus akibai JCM 9157T, and Bacillus hemicellulosilyticus JCM 9152T.</title>
        <authorList>
            <person name="Yuki M."/>
            <person name="Oshima K."/>
            <person name="Suda W."/>
            <person name="Oshida Y."/>
            <person name="Kitamura K."/>
            <person name="Iida T."/>
            <person name="Hattori M."/>
            <person name="Ohkuma M."/>
        </authorList>
    </citation>
    <scope>NUCLEOTIDE SEQUENCE [LARGE SCALE GENOMIC DNA]</scope>
    <source>
        <strain evidence="4 5">JCM 9157</strain>
    </source>
</reference>
<dbReference type="Proteomes" id="UP000018896">
    <property type="component" value="Unassembled WGS sequence"/>
</dbReference>
<dbReference type="EMBL" id="BAUV01000017">
    <property type="protein sequence ID" value="GAE35376.1"/>
    <property type="molecule type" value="Genomic_DNA"/>
</dbReference>
<evidence type="ECO:0000313" key="5">
    <source>
        <dbReference type="Proteomes" id="UP000018896"/>
    </source>
</evidence>
<dbReference type="GO" id="GO:0016757">
    <property type="term" value="F:glycosyltransferase activity"/>
    <property type="evidence" value="ECO:0007669"/>
    <property type="project" value="UniProtKB-KW"/>
</dbReference>
<dbReference type="STRING" id="1236973.JCM9157_2478"/>
<dbReference type="PANTHER" id="PTHR13778">
    <property type="entry name" value="GLYCOSYLTRANSFERASE 8 DOMAIN-CONTAINING PROTEIN"/>
    <property type="match status" value="1"/>
</dbReference>
<dbReference type="PANTHER" id="PTHR13778:SF47">
    <property type="entry name" value="LIPOPOLYSACCHARIDE 1,3-GALACTOSYLTRANSFERASE"/>
    <property type="match status" value="1"/>
</dbReference>
<evidence type="ECO:0000313" key="4">
    <source>
        <dbReference type="EMBL" id="GAE35376.1"/>
    </source>
</evidence>
<accession>W4QTE5</accession>
<keyword evidence="5" id="KW-1185">Reference proteome</keyword>
<dbReference type="Pfam" id="PF01501">
    <property type="entry name" value="Glyco_transf_8"/>
    <property type="match status" value="1"/>
</dbReference>
<organism evidence="4 5">
    <name type="scientific">Halalkalibacter akibai (strain ATCC 43226 / DSM 21942 / CIP 109018 / JCM 9157 / 1139)</name>
    <name type="common">Bacillus akibai</name>
    <dbReference type="NCBI Taxonomy" id="1236973"/>
    <lineage>
        <taxon>Bacteria</taxon>
        <taxon>Bacillati</taxon>
        <taxon>Bacillota</taxon>
        <taxon>Bacilli</taxon>
        <taxon>Bacillales</taxon>
        <taxon>Bacillaceae</taxon>
        <taxon>Halalkalibacter</taxon>
    </lineage>
</organism>
<comment type="caution">
    <text evidence="4">The sequence shown here is derived from an EMBL/GenBank/DDBJ whole genome shotgun (WGS) entry which is preliminary data.</text>
</comment>
<dbReference type="InterPro" id="IPR002495">
    <property type="entry name" value="Glyco_trans_8"/>
</dbReference>
<dbReference type="OrthoDB" id="5672604at2"/>
<dbReference type="RefSeq" id="WP_035664797.1">
    <property type="nucleotide sequence ID" value="NZ_BAUV01000017.1"/>
</dbReference>
<dbReference type="eggNOG" id="COG1442">
    <property type="taxonomic scope" value="Bacteria"/>
</dbReference>
<dbReference type="Gene3D" id="3.90.550.10">
    <property type="entry name" value="Spore Coat Polysaccharide Biosynthesis Protein SpsA, Chain A"/>
    <property type="match status" value="1"/>
</dbReference>
<keyword evidence="2 4" id="KW-0808">Transferase</keyword>
<name>W4QTE5_HALA3</name>
<evidence type="ECO:0000256" key="3">
    <source>
        <dbReference type="ARBA" id="ARBA00022723"/>
    </source>
</evidence>
<evidence type="ECO:0000256" key="2">
    <source>
        <dbReference type="ARBA" id="ARBA00022679"/>
    </source>
</evidence>
<dbReference type="SUPFAM" id="SSF53448">
    <property type="entry name" value="Nucleotide-diphospho-sugar transferases"/>
    <property type="match status" value="1"/>
</dbReference>
<proteinExistence type="predicted"/>
<dbReference type="GO" id="GO:0046872">
    <property type="term" value="F:metal ion binding"/>
    <property type="evidence" value="ECO:0007669"/>
    <property type="project" value="UniProtKB-KW"/>
</dbReference>
<dbReference type="CDD" id="cd04194">
    <property type="entry name" value="GT8_A4GalT_like"/>
    <property type="match status" value="1"/>
</dbReference>
<dbReference type="InterPro" id="IPR029044">
    <property type="entry name" value="Nucleotide-diphossugar_trans"/>
</dbReference>
<protein>
    <submittedName>
        <fullName evidence="4">Glycosyltransferase</fullName>
    </submittedName>
</protein>
<keyword evidence="3" id="KW-0479">Metal-binding</keyword>